<gene>
    <name evidence="7" type="ORF">IAB19_07435</name>
</gene>
<dbReference type="Pfam" id="PF00389">
    <property type="entry name" value="2-Hacid_dh"/>
    <property type="match status" value="1"/>
</dbReference>
<dbReference type="PANTHER" id="PTHR43761:SF1">
    <property type="entry name" value="D-ISOMER SPECIFIC 2-HYDROXYACID DEHYDROGENASE CATALYTIC DOMAIN-CONTAINING PROTEIN-RELATED"/>
    <property type="match status" value="1"/>
</dbReference>
<dbReference type="PANTHER" id="PTHR43761">
    <property type="entry name" value="D-ISOMER SPECIFIC 2-HYDROXYACID DEHYDROGENASE FAMILY PROTEIN (AFU_ORTHOLOGUE AFUA_1G13630)"/>
    <property type="match status" value="1"/>
</dbReference>
<dbReference type="GO" id="GO:0051287">
    <property type="term" value="F:NAD binding"/>
    <property type="evidence" value="ECO:0007669"/>
    <property type="project" value="InterPro"/>
</dbReference>
<feature type="domain" description="D-isomer specific 2-hydroxyacid dehydrogenase catalytic" evidence="5">
    <location>
        <begin position="26"/>
        <end position="318"/>
    </location>
</feature>
<evidence type="ECO:0000259" key="6">
    <source>
        <dbReference type="Pfam" id="PF02826"/>
    </source>
</evidence>
<dbReference type="GO" id="GO:0016616">
    <property type="term" value="F:oxidoreductase activity, acting on the CH-OH group of donors, NAD or NADP as acceptor"/>
    <property type="evidence" value="ECO:0007669"/>
    <property type="project" value="InterPro"/>
</dbReference>
<comment type="similarity">
    <text evidence="1 4">Belongs to the D-isomer specific 2-hydroxyacid dehydrogenase family.</text>
</comment>
<keyword evidence="3" id="KW-0520">NAD</keyword>
<dbReference type="InterPro" id="IPR006139">
    <property type="entry name" value="D-isomer_2_OHA_DH_cat_dom"/>
</dbReference>
<organism evidence="7 8">
    <name type="scientific">Candidatus Avisuccinivibrio stercorigallinarum</name>
    <dbReference type="NCBI Taxonomy" id="2840704"/>
    <lineage>
        <taxon>Bacteria</taxon>
        <taxon>Pseudomonadati</taxon>
        <taxon>Pseudomonadota</taxon>
        <taxon>Gammaproteobacteria</taxon>
        <taxon>Aeromonadales</taxon>
        <taxon>Succinivibrionaceae</taxon>
        <taxon>Succinivibrionaceae incertae sedis</taxon>
        <taxon>Candidatus Avisuccinivibrio</taxon>
    </lineage>
</organism>
<proteinExistence type="inferred from homology"/>
<dbReference type="Pfam" id="PF02826">
    <property type="entry name" value="2-Hacid_dh_C"/>
    <property type="match status" value="1"/>
</dbReference>
<comment type="caution">
    <text evidence="7">The sequence shown here is derived from an EMBL/GenBank/DDBJ whole genome shotgun (WGS) entry which is preliminary data.</text>
</comment>
<dbReference type="AlphaFoldDB" id="A0A9D9DC47"/>
<accession>A0A9D9DC47</accession>
<protein>
    <submittedName>
        <fullName evidence="7">Glycerate dehydrogenase</fullName>
    </submittedName>
</protein>
<evidence type="ECO:0000256" key="2">
    <source>
        <dbReference type="ARBA" id="ARBA00023002"/>
    </source>
</evidence>
<evidence type="ECO:0000256" key="4">
    <source>
        <dbReference type="RuleBase" id="RU003719"/>
    </source>
</evidence>
<evidence type="ECO:0000256" key="3">
    <source>
        <dbReference type="ARBA" id="ARBA00023027"/>
    </source>
</evidence>
<dbReference type="InterPro" id="IPR036291">
    <property type="entry name" value="NAD(P)-bd_dom_sf"/>
</dbReference>
<name>A0A9D9DC47_9GAMM</name>
<reference evidence="7" key="2">
    <citation type="journal article" date="2021" name="PeerJ">
        <title>Extensive microbial diversity within the chicken gut microbiome revealed by metagenomics and culture.</title>
        <authorList>
            <person name="Gilroy R."/>
            <person name="Ravi A."/>
            <person name="Getino M."/>
            <person name="Pursley I."/>
            <person name="Horton D.L."/>
            <person name="Alikhan N.F."/>
            <person name="Baker D."/>
            <person name="Gharbi K."/>
            <person name="Hall N."/>
            <person name="Watson M."/>
            <person name="Adriaenssens E.M."/>
            <person name="Foster-Nyarko E."/>
            <person name="Jarju S."/>
            <person name="Secka A."/>
            <person name="Antonio M."/>
            <person name="Oren A."/>
            <person name="Chaudhuri R.R."/>
            <person name="La Ragione R."/>
            <person name="Hildebrand F."/>
            <person name="Pallen M.J."/>
        </authorList>
    </citation>
    <scope>NUCLEOTIDE SEQUENCE</scope>
    <source>
        <strain evidence="7">17213</strain>
    </source>
</reference>
<evidence type="ECO:0000313" key="8">
    <source>
        <dbReference type="Proteomes" id="UP000823631"/>
    </source>
</evidence>
<sequence length="318" mass="34797">MEKIVDLDAISIPKAFPLPKLDLEYEWTAYETTPYELIVERAKDATVIITNKCRLDAGVLSQLPKLKLISEMATGYNNIDVDYCKEHGIAVTTIQGYSTKSVAEHTLTMMLMLTRSMLTTRKAMEGGLWVNADCFCKLPAPIIDLNGKTITIIGNGAIGTYIGKLCSAFGMRVLKAEHKGAEAVREGYTDFESAIKEADFISVNCPLNAQTANLITKDVIAKMKKSVFIVNNGRGGIVNEQDLVDALKSGAIAGAAADVASTEPLPADHPFAGALTLENFILTPHQAWMSDACLTELVRQYKENVESFFKGERVRRIV</sequence>
<evidence type="ECO:0000256" key="1">
    <source>
        <dbReference type="ARBA" id="ARBA00005854"/>
    </source>
</evidence>
<dbReference type="InterPro" id="IPR006140">
    <property type="entry name" value="D-isomer_DH_NAD-bd"/>
</dbReference>
<dbReference type="SUPFAM" id="SSF52283">
    <property type="entry name" value="Formate/glycerate dehydrogenase catalytic domain-like"/>
    <property type="match status" value="1"/>
</dbReference>
<dbReference type="Proteomes" id="UP000823631">
    <property type="component" value="Unassembled WGS sequence"/>
</dbReference>
<dbReference type="PROSITE" id="PS00671">
    <property type="entry name" value="D_2_HYDROXYACID_DH_3"/>
    <property type="match status" value="1"/>
</dbReference>
<dbReference type="InterPro" id="IPR029753">
    <property type="entry name" value="D-isomer_DH_CS"/>
</dbReference>
<reference evidence="7" key="1">
    <citation type="submission" date="2020-10" db="EMBL/GenBank/DDBJ databases">
        <authorList>
            <person name="Gilroy R."/>
        </authorList>
    </citation>
    <scope>NUCLEOTIDE SEQUENCE</scope>
    <source>
        <strain evidence="7">17213</strain>
    </source>
</reference>
<evidence type="ECO:0000313" key="7">
    <source>
        <dbReference type="EMBL" id="MBO8416192.1"/>
    </source>
</evidence>
<keyword evidence="2 4" id="KW-0560">Oxidoreductase</keyword>
<dbReference type="InterPro" id="IPR050418">
    <property type="entry name" value="D-iso_2-hydroxyacid_DH_PdxB"/>
</dbReference>
<evidence type="ECO:0000259" key="5">
    <source>
        <dbReference type="Pfam" id="PF00389"/>
    </source>
</evidence>
<dbReference type="Gene3D" id="3.40.50.720">
    <property type="entry name" value="NAD(P)-binding Rossmann-like Domain"/>
    <property type="match status" value="2"/>
</dbReference>
<feature type="domain" description="D-isomer specific 2-hydroxyacid dehydrogenase NAD-binding" evidence="6">
    <location>
        <begin position="107"/>
        <end position="287"/>
    </location>
</feature>
<dbReference type="SUPFAM" id="SSF51735">
    <property type="entry name" value="NAD(P)-binding Rossmann-fold domains"/>
    <property type="match status" value="1"/>
</dbReference>
<dbReference type="EMBL" id="JADINH010000157">
    <property type="protein sequence ID" value="MBO8416192.1"/>
    <property type="molecule type" value="Genomic_DNA"/>
</dbReference>